<dbReference type="Proteomes" id="UP000184603">
    <property type="component" value="Unassembled WGS sequence"/>
</dbReference>
<dbReference type="InterPro" id="IPR041921">
    <property type="entry name" value="NuoE_N"/>
</dbReference>
<evidence type="ECO:0000256" key="4">
    <source>
        <dbReference type="ARBA" id="ARBA00023004"/>
    </source>
</evidence>
<dbReference type="Pfam" id="PF01257">
    <property type="entry name" value="2Fe-2S_thioredx"/>
    <property type="match status" value="1"/>
</dbReference>
<evidence type="ECO:0000256" key="1">
    <source>
        <dbReference type="ARBA" id="ARBA00010643"/>
    </source>
</evidence>
<gene>
    <name evidence="8" type="ORF">SAMN02745220_01576</name>
</gene>
<dbReference type="GO" id="GO:0051537">
    <property type="term" value="F:2 iron, 2 sulfur cluster binding"/>
    <property type="evidence" value="ECO:0007669"/>
    <property type="project" value="UniProtKB-KW"/>
</dbReference>
<keyword evidence="9" id="KW-1185">Reference proteome</keyword>
<dbReference type="Gene3D" id="1.10.10.1590">
    <property type="entry name" value="NADH-quinone oxidoreductase subunit E"/>
    <property type="match status" value="1"/>
</dbReference>
<evidence type="ECO:0000256" key="7">
    <source>
        <dbReference type="PIRSR" id="PIRSR000216-1"/>
    </source>
</evidence>
<dbReference type="PANTHER" id="PTHR43342:SF1">
    <property type="entry name" value="BIFURCATING [FEFE] HYDROGENASE GAMMA SUBUNIT"/>
    <property type="match status" value="1"/>
</dbReference>
<dbReference type="Gene3D" id="3.40.30.10">
    <property type="entry name" value="Glutaredoxin"/>
    <property type="match status" value="1"/>
</dbReference>
<dbReference type="InterPro" id="IPR042128">
    <property type="entry name" value="NuoE_dom"/>
</dbReference>
<accession>A0A1M7Y3T1</accession>
<feature type="binding site" evidence="7">
    <location>
        <position position="84"/>
    </location>
    <ligand>
        <name>[2Fe-2S] cluster</name>
        <dbReference type="ChEBI" id="CHEBI:190135"/>
    </ligand>
</feature>
<evidence type="ECO:0000313" key="8">
    <source>
        <dbReference type="EMBL" id="SHO46639.1"/>
    </source>
</evidence>
<dbReference type="AlphaFoldDB" id="A0A1M7Y3T1"/>
<keyword evidence="4 7" id="KW-0408">Iron</keyword>
<evidence type="ECO:0000313" key="9">
    <source>
        <dbReference type="Proteomes" id="UP000184603"/>
    </source>
</evidence>
<dbReference type="SUPFAM" id="SSF52833">
    <property type="entry name" value="Thioredoxin-like"/>
    <property type="match status" value="1"/>
</dbReference>
<keyword evidence="2 7" id="KW-0001">2Fe-2S</keyword>
<dbReference type="STRING" id="1121416.SAMN02745220_01576"/>
<keyword evidence="5 7" id="KW-0411">Iron-sulfur</keyword>
<evidence type="ECO:0000256" key="2">
    <source>
        <dbReference type="ARBA" id="ARBA00022714"/>
    </source>
</evidence>
<comment type="cofactor">
    <cofactor evidence="6">
        <name>[2Fe-2S] cluster</name>
        <dbReference type="ChEBI" id="CHEBI:190135"/>
    </cofactor>
</comment>
<feature type="binding site" evidence="7">
    <location>
        <position position="121"/>
    </location>
    <ligand>
        <name>[2Fe-2S] cluster</name>
        <dbReference type="ChEBI" id="CHEBI:190135"/>
    </ligand>
</feature>
<feature type="binding site" evidence="7">
    <location>
        <position position="79"/>
    </location>
    <ligand>
        <name>[2Fe-2S] cluster</name>
        <dbReference type="ChEBI" id="CHEBI:190135"/>
    </ligand>
</feature>
<dbReference type="OrthoDB" id="9807941at2"/>
<keyword evidence="3 7" id="KW-0479">Metal-binding</keyword>
<protein>
    <submittedName>
        <fullName evidence="8">NADH-quinone oxidoreductase subunit E</fullName>
    </submittedName>
</protein>
<comment type="similarity">
    <text evidence="1">Belongs to the complex I 24 kDa subunit family.</text>
</comment>
<comment type="cofactor">
    <cofactor evidence="7">
        <name>[2Fe-2S] cluster</name>
        <dbReference type="ChEBI" id="CHEBI:190135"/>
    </cofactor>
    <text evidence="7">Binds 1 [2Fe-2S] cluster.</text>
</comment>
<dbReference type="RefSeq" id="WP_084553720.1">
    <property type="nucleotide sequence ID" value="NZ_FRFE01000006.1"/>
</dbReference>
<proteinExistence type="inferred from homology"/>
<dbReference type="GO" id="GO:0046872">
    <property type="term" value="F:metal ion binding"/>
    <property type="evidence" value="ECO:0007669"/>
    <property type="project" value="UniProtKB-KW"/>
</dbReference>
<feature type="binding site" evidence="7">
    <location>
        <position position="125"/>
    </location>
    <ligand>
        <name>[2Fe-2S] cluster</name>
        <dbReference type="ChEBI" id="CHEBI:190135"/>
    </ligand>
</feature>
<reference evidence="8 9" key="1">
    <citation type="submission" date="2016-12" db="EMBL/GenBank/DDBJ databases">
        <authorList>
            <person name="Song W.-J."/>
            <person name="Kurnit D.M."/>
        </authorList>
    </citation>
    <scope>NUCLEOTIDE SEQUENCE [LARGE SCALE GENOMIC DNA]</scope>
    <source>
        <strain evidence="8 9">DSM 18488</strain>
    </source>
</reference>
<dbReference type="InterPro" id="IPR028431">
    <property type="entry name" value="NADP_DH_HndA-like"/>
</dbReference>
<dbReference type="PANTHER" id="PTHR43342">
    <property type="entry name" value="NADH-QUINONE OXIDOREDUCTASE, E SUBUNIT"/>
    <property type="match status" value="1"/>
</dbReference>
<name>A0A1M7Y3T1_9BACT</name>
<dbReference type="InterPro" id="IPR036249">
    <property type="entry name" value="Thioredoxin-like_sf"/>
</dbReference>
<dbReference type="GO" id="GO:0016491">
    <property type="term" value="F:oxidoreductase activity"/>
    <property type="evidence" value="ECO:0007669"/>
    <property type="project" value="InterPro"/>
</dbReference>
<evidence type="ECO:0000256" key="3">
    <source>
        <dbReference type="ARBA" id="ARBA00022723"/>
    </source>
</evidence>
<evidence type="ECO:0000256" key="6">
    <source>
        <dbReference type="ARBA" id="ARBA00034078"/>
    </source>
</evidence>
<sequence>MEKQMEEVLESIYQKSVAHGDNIITVLQNMQNELGYIQEEAVYWYSKRANIPASQFYGVATFYSQFHLNPRGKNIITVCSGTVCHVKGAQRIVSKLKEELKLKDKEQTTKDMNFTLENVNCVGACSIAPVVIVNEKVFGKQSPDKMVKNIKPYKE</sequence>
<dbReference type="InterPro" id="IPR002023">
    <property type="entry name" value="NuoE-like"/>
</dbReference>
<dbReference type="CDD" id="cd03064">
    <property type="entry name" value="TRX_Fd_NuoE"/>
    <property type="match status" value="1"/>
</dbReference>
<evidence type="ECO:0000256" key="5">
    <source>
        <dbReference type="ARBA" id="ARBA00023014"/>
    </source>
</evidence>
<organism evidence="8 9">
    <name type="scientific">Desulfopila aestuarii DSM 18488</name>
    <dbReference type="NCBI Taxonomy" id="1121416"/>
    <lineage>
        <taxon>Bacteria</taxon>
        <taxon>Pseudomonadati</taxon>
        <taxon>Thermodesulfobacteriota</taxon>
        <taxon>Desulfobulbia</taxon>
        <taxon>Desulfobulbales</taxon>
        <taxon>Desulfocapsaceae</taxon>
        <taxon>Desulfopila</taxon>
    </lineage>
</organism>
<dbReference type="EMBL" id="FRFE01000006">
    <property type="protein sequence ID" value="SHO46639.1"/>
    <property type="molecule type" value="Genomic_DNA"/>
</dbReference>
<dbReference type="PIRSF" id="PIRSF000216">
    <property type="entry name" value="NADH_DH_24kDa"/>
    <property type="match status" value="1"/>
</dbReference>